<sequence length="380" mass="42236">MKFSTAISAATYIFFVTARVIKPSSTSPNPETNDFQLITAFWDDDYASPSEWITYTTKGGALMCGLTGSDETAGSLLQDTRNPPSAASPFTNDLKSELLTWHWRSVNPSSFSCSFSTHWNFPHAMRSLGLSGTSATQGGDNHCYRIEHWDPDMRDERGNQVPAINQWYSVPGMGRQYRATKSHYEFAINPRGGALFGLFLESPQASARTLWYAGKRSPNREDLPAIRAFSDILWGYWVCDNPRVENVRFFFMIGISNDVTNRLIASALRDVGNTLGEWPGTEFGMETVQGRALLGSPNGAAFAYFLMQHKAQLGQKVITKVTVFRPENDDDVDFVDASLCFHVADGEQAAGEETGERIVRRNVVDDGTAMSLTRVHEIHA</sequence>
<organism evidence="2 3">
    <name type="scientific">Cochliobolus sativus</name>
    <name type="common">Common root rot and spot blotch fungus</name>
    <name type="synonym">Bipolaris sorokiniana</name>
    <dbReference type="NCBI Taxonomy" id="45130"/>
    <lineage>
        <taxon>Eukaryota</taxon>
        <taxon>Fungi</taxon>
        <taxon>Dikarya</taxon>
        <taxon>Ascomycota</taxon>
        <taxon>Pezizomycotina</taxon>
        <taxon>Dothideomycetes</taxon>
        <taxon>Pleosporomycetidae</taxon>
        <taxon>Pleosporales</taxon>
        <taxon>Pleosporineae</taxon>
        <taxon>Pleosporaceae</taxon>
        <taxon>Bipolaris</taxon>
    </lineage>
</organism>
<dbReference type="AlphaFoldDB" id="A0A8H5ZHY9"/>
<evidence type="ECO:0000313" key="3">
    <source>
        <dbReference type="Proteomes" id="UP000624244"/>
    </source>
</evidence>
<evidence type="ECO:0000256" key="1">
    <source>
        <dbReference type="SAM" id="SignalP"/>
    </source>
</evidence>
<evidence type="ECO:0000313" key="2">
    <source>
        <dbReference type="EMBL" id="KAF5849129.1"/>
    </source>
</evidence>
<feature type="signal peptide" evidence="1">
    <location>
        <begin position="1"/>
        <end position="18"/>
    </location>
</feature>
<dbReference type="OMA" id="PAINQWY"/>
<proteinExistence type="predicted"/>
<gene>
    <name evidence="2" type="ORF">GGP41_006038</name>
</gene>
<dbReference type="Proteomes" id="UP000624244">
    <property type="component" value="Unassembled WGS sequence"/>
</dbReference>
<reference evidence="2" key="1">
    <citation type="submission" date="2019-11" db="EMBL/GenBank/DDBJ databases">
        <title>Bipolaris sorokiniana Genome sequencing.</title>
        <authorList>
            <person name="Wang H."/>
        </authorList>
    </citation>
    <scope>NUCLEOTIDE SEQUENCE</scope>
</reference>
<feature type="chain" id="PRO_5034542867" evidence="1">
    <location>
        <begin position="19"/>
        <end position="380"/>
    </location>
</feature>
<comment type="caution">
    <text evidence="2">The sequence shown here is derived from an EMBL/GenBank/DDBJ whole genome shotgun (WGS) entry which is preliminary data.</text>
</comment>
<dbReference type="EMBL" id="WNKQ01000009">
    <property type="protein sequence ID" value="KAF5849129.1"/>
    <property type="molecule type" value="Genomic_DNA"/>
</dbReference>
<protein>
    <submittedName>
        <fullName evidence="2">Uncharacterized protein</fullName>
    </submittedName>
</protein>
<accession>A0A8H5ZHY9</accession>
<name>A0A8H5ZHY9_COCSA</name>
<keyword evidence="1" id="KW-0732">Signal</keyword>